<evidence type="ECO:0000313" key="1">
    <source>
        <dbReference type="EMBL" id="ANO50379.1"/>
    </source>
</evidence>
<dbReference type="Proteomes" id="UP000092695">
    <property type="component" value="Chromosome"/>
</dbReference>
<dbReference type="OrthoDB" id="9814566at2"/>
<dbReference type="AlphaFoldDB" id="A0A193LDB8"/>
<dbReference type="KEGG" id="woc:BA177_03340"/>
<evidence type="ECO:0008006" key="3">
    <source>
        <dbReference type="Google" id="ProtNLM"/>
    </source>
</evidence>
<keyword evidence="2" id="KW-1185">Reference proteome</keyword>
<dbReference type="PIRSF" id="PIRSF037225">
    <property type="entry name" value="UCP037225"/>
    <property type="match status" value="1"/>
</dbReference>
<dbReference type="EMBL" id="CP016268">
    <property type="protein sequence ID" value="ANO50379.1"/>
    <property type="molecule type" value="Genomic_DNA"/>
</dbReference>
<dbReference type="InterPro" id="IPR025990">
    <property type="entry name" value="zinc_ribbon_bacterial"/>
</dbReference>
<name>A0A193LDB8_9GAMM</name>
<gene>
    <name evidence="1" type="ORF">BA177_03340</name>
</gene>
<dbReference type="Pfam" id="PF14255">
    <property type="entry name" value="Zn_ribbon_21"/>
    <property type="match status" value="1"/>
</dbReference>
<dbReference type="STRING" id="1548547.BA177_03340"/>
<organism evidence="1 2">
    <name type="scientific">Woeseia oceani</name>
    <dbReference type="NCBI Taxonomy" id="1548547"/>
    <lineage>
        <taxon>Bacteria</taxon>
        <taxon>Pseudomonadati</taxon>
        <taxon>Pseudomonadota</taxon>
        <taxon>Gammaproteobacteria</taxon>
        <taxon>Woeseiales</taxon>
        <taxon>Woeseiaceae</taxon>
        <taxon>Woeseia</taxon>
    </lineage>
</organism>
<reference evidence="1 2" key="1">
    <citation type="submission" date="2016-06" db="EMBL/GenBank/DDBJ databases">
        <title>Complete genome sequence of a deep-branching marine Gamma Proteobacterium Woeseia oceani type strain XK5.</title>
        <authorList>
            <person name="Mu D."/>
            <person name="Du Z."/>
        </authorList>
    </citation>
    <scope>NUCLEOTIDE SEQUENCE [LARGE SCALE GENOMIC DNA]</scope>
    <source>
        <strain evidence="1 2">XK5</strain>
    </source>
</reference>
<protein>
    <recommendedName>
        <fullName evidence="3">CPXCG motif-containing cysteine-rich protein</fullName>
    </recommendedName>
</protein>
<dbReference type="InterPro" id="IPR017143">
    <property type="entry name" value="UCP037225"/>
</dbReference>
<sequence length="63" mass="6954">MNAALIEQRIHCPFCGESMHVLIDTSAGDQSYIEDCQVCCRPMQIAFTCADDDSVDVQVSRDA</sequence>
<evidence type="ECO:0000313" key="2">
    <source>
        <dbReference type="Proteomes" id="UP000092695"/>
    </source>
</evidence>
<proteinExistence type="predicted"/>
<dbReference type="RefSeq" id="WP_068612829.1">
    <property type="nucleotide sequence ID" value="NZ_CP016268.1"/>
</dbReference>
<accession>A0A193LDB8</accession>